<evidence type="ECO:0000313" key="2">
    <source>
        <dbReference type="Proteomes" id="UP000503540"/>
    </source>
</evidence>
<name>A0A6G9YS06_9NOCA</name>
<evidence type="ECO:0000313" key="1">
    <source>
        <dbReference type="EMBL" id="QIS16095.1"/>
    </source>
</evidence>
<accession>A0A6G9YS06</accession>
<dbReference type="Proteomes" id="UP000503540">
    <property type="component" value="Chromosome"/>
</dbReference>
<dbReference type="RefSeq" id="WP_167478228.1">
    <property type="nucleotide sequence ID" value="NZ_CP046172.1"/>
</dbReference>
<dbReference type="EMBL" id="CP046172">
    <property type="protein sequence ID" value="QIS16095.1"/>
    <property type="molecule type" value="Genomic_DNA"/>
</dbReference>
<protein>
    <submittedName>
        <fullName evidence="1">Uncharacterized protein</fullName>
    </submittedName>
</protein>
<sequence>MVVKIEGSKAYQEFVKEQSRAFSRHFFEFIWSRNLDIEDEFWSEQDKADFNAESDLLLAEWKRREAEMWAAEESDDRAPES</sequence>
<dbReference type="KEGG" id="nah:F5544_41425"/>
<reference evidence="1 2" key="1">
    <citation type="journal article" date="2019" name="ACS Chem. Biol.">
        <title>Identification and Mobilization of a Cryptic Antibiotic Biosynthesis Gene Locus from a Human-Pathogenic Nocardia Isolate.</title>
        <authorList>
            <person name="Herisse M."/>
            <person name="Ishida K."/>
            <person name="Porter J.L."/>
            <person name="Howden B."/>
            <person name="Hertweck C."/>
            <person name="Stinear T.P."/>
            <person name="Pidot S.J."/>
        </authorList>
    </citation>
    <scope>NUCLEOTIDE SEQUENCE [LARGE SCALE GENOMIC DNA]</scope>
    <source>
        <strain evidence="1 2">AUSMDU00012717</strain>
    </source>
</reference>
<organism evidence="1 2">
    <name type="scientific">Nocardia arthritidis</name>
    <dbReference type="NCBI Taxonomy" id="228602"/>
    <lineage>
        <taxon>Bacteria</taxon>
        <taxon>Bacillati</taxon>
        <taxon>Actinomycetota</taxon>
        <taxon>Actinomycetes</taxon>
        <taxon>Mycobacteriales</taxon>
        <taxon>Nocardiaceae</taxon>
        <taxon>Nocardia</taxon>
    </lineage>
</organism>
<keyword evidence="2" id="KW-1185">Reference proteome</keyword>
<gene>
    <name evidence="1" type="ORF">F5544_41425</name>
</gene>
<proteinExistence type="predicted"/>
<dbReference type="AlphaFoldDB" id="A0A6G9YS06"/>